<dbReference type="PANTHER" id="PTHR36108">
    <property type="entry name" value="COLOSSIN-B-RELATED"/>
    <property type="match status" value="1"/>
</dbReference>
<organism evidence="11 12">
    <name type="scientific">Enterococcus diestrammenae</name>
    <dbReference type="NCBI Taxonomy" id="1155073"/>
    <lineage>
        <taxon>Bacteria</taxon>
        <taxon>Bacillati</taxon>
        <taxon>Bacillota</taxon>
        <taxon>Bacilli</taxon>
        <taxon>Lactobacillales</taxon>
        <taxon>Enterococcaceae</taxon>
        <taxon>Enterococcus</taxon>
    </lineage>
</organism>
<keyword evidence="6" id="KW-0472">Membrane</keyword>
<dbReference type="Pfam" id="PF00746">
    <property type="entry name" value="Gram_pos_anchor"/>
    <property type="match status" value="1"/>
</dbReference>
<evidence type="ECO:0000256" key="3">
    <source>
        <dbReference type="ARBA" id="ARBA00022525"/>
    </source>
</evidence>
<keyword evidence="2" id="KW-0134">Cell wall</keyword>
<feature type="domain" description="Gram-positive cocci surface proteins LPxTG" evidence="8">
    <location>
        <begin position="609"/>
        <end position="649"/>
    </location>
</feature>
<dbReference type="Proteomes" id="UP001429357">
    <property type="component" value="Unassembled WGS sequence"/>
</dbReference>
<keyword evidence="12" id="KW-1185">Reference proteome</keyword>
<dbReference type="InterPro" id="IPR032364">
    <property type="entry name" value="GramPos_pilinD1_N"/>
</dbReference>
<dbReference type="RefSeq" id="WP_161868631.1">
    <property type="nucleotide sequence ID" value="NZ_MAEI02000001.1"/>
</dbReference>
<name>A0ABV0F1U4_9ENTE</name>
<proteinExistence type="inferred from homology"/>
<feature type="domain" description="SpaA-like prealbumin fold" evidence="10">
    <location>
        <begin position="511"/>
        <end position="601"/>
    </location>
</feature>
<dbReference type="Pfam" id="PF17802">
    <property type="entry name" value="SpaA"/>
    <property type="match status" value="2"/>
</dbReference>
<feature type="domain" description="SpaA-like prealbumin fold" evidence="10">
    <location>
        <begin position="209"/>
        <end position="267"/>
    </location>
</feature>
<comment type="similarity">
    <text evidence="1">Belongs to the serine-aspartate repeat-containing protein (SDr) family.</text>
</comment>
<feature type="domain" description="Gram-positive pilin subunit D1 N-terminal" evidence="9">
    <location>
        <begin position="42"/>
        <end position="202"/>
    </location>
</feature>
<evidence type="ECO:0000259" key="8">
    <source>
        <dbReference type="Pfam" id="PF00746"/>
    </source>
</evidence>
<evidence type="ECO:0000313" key="11">
    <source>
        <dbReference type="EMBL" id="MEO1782030.1"/>
    </source>
</evidence>
<keyword evidence="3" id="KW-0964">Secreted</keyword>
<evidence type="ECO:0000256" key="4">
    <source>
        <dbReference type="ARBA" id="ARBA00022729"/>
    </source>
</evidence>
<evidence type="ECO:0000259" key="10">
    <source>
        <dbReference type="Pfam" id="PF17802"/>
    </source>
</evidence>
<evidence type="ECO:0000256" key="7">
    <source>
        <dbReference type="SAM" id="SignalP"/>
    </source>
</evidence>
<reference evidence="12" key="1">
    <citation type="submission" date="2016-06" db="EMBL/GenBank/DDBJ databases">
        <title>Four novel species of enterococci isolated from chicken manure.</title>
        <authorList>
            <person name="Van Tyne D."/>
        </authorList>
    </citation>
    <scope>NUCLEOTIDE SEQUENCE [LARGE SCALE GENOMIC DNA]</scope>
    <source>
        <strain evidence="12">JM9A</strain>
    </source>
</reference>
<dbReference type="InterPro" id="IPR019931">
    <property type="entry name" value="LPXTG_anchor"/>
</dbReference>
<dbReference type="InterPro" id="IPR013783">
    <property type="entry name" value="Ig-like_fold"/>
</dbReference>
<accession>A0ABV0F1U4</accession>
<keyword evidence="5" id="KW-0572">Peptidoglycan-anchor</keyword>
<evidence type="ECO:0008006" key="13">
    <source>
        <dbReference type="Google" id="ProtNLM"/>
    </source>
</evidence>
<evidence type="ECO:0000256" key="6">
    <source>
        <dbReference type="SAM" id="Phobius"/>
    </source>
</evidence>
<feature type="transmembrane region" description="Helical" evidence="6">
    <location>
        <begin position="624"/>
        <end position="644"/>
    </location>
</feature>
<evidence type="ECO:0000256" key="2">
    <source>
        <dbReference type="ARBA" id="ARBA00022512"/>
    </source>
</evidence>
<keyword evidence="6" id="KW-0812">Transmembrane</keyword>
<feature type="signal peptide" evidence="7">
    <location>
        <begin position="1"/>
        <end position="32"/>
    </location>
</feature>
<evidence type="ECO:0000256" key="1">
    <source>
        <dbReference type="ARBA" id="ARBA00007257"/>
    </source>
</evidence>
<comment type="caution">
    <text evidence="11">The sequence shown here is derived from an EMBL/GenBank/DDBJ whole genome shotgun (WGS) entry which is preliminary data.</text>
</comment>
<evidence type="ECO:0000256" key="5">
    <source>
        <dbReference type="ARBA" id="ARBA00023088"/>
    </source>
</evidence>
<dbReference type="Gene3D" id="2.60.40.740">
    <property type="match status" value="1"/>
</dbReference>
<dbReference type="InterPro" id="IPR026466">
    <property type="entry name" value="Fim_isopep_form_D2_dom"/>
</dbReference>
<dbReference type="Pfam" id="PF16555">
    <property type="entry name" value="GramPos_pilinD1"/>
    <property type="match status" value="1"/>
</dbReference>
<evidence type="ECO:0000259" key="9">
    <source>
        <dbReference type="Pfam" id="PF16555"/>
    </source>
</evidence>
<dbReference type="EMBL" id="MAEI02000001">
    <property type="protein sequence ID" value="MEO1782030.1"/>
    <property type="molecule type" value="Genomic_DNA"/>
</dbReference>
<dbReference type="NCBIfam" id="TIGR04226">
    <property type="entry name" value="RrgB_K2N_iso_D2"/>
    <property type="match status" value="1"/>
</dbReference>
<protein>
    <recommendedName>
        <fullName evidence="13">Isopeptide-forming domain-containing fimbrial protein</fullName>
    </recommendedName>
</protein>
<gene>
    <name evidence="11" type="ORF">BAU18_001623</name>
</gene>
<dbReference type="Gene3D" id="2.60.40.10">
    <property type="entry name" value="Immunoglobulins"/>
    <property type="match status" value="3"/>
</dbReference>
<reference evidence="11 12" key="2">
    <citation type="submission" date="2024-02" db="EMBL/GenBank/DDBJ databases">
        <title>The Genome Sequence of Enterococcus diestrammenae JM9A.</title>
        <authorList>
            <person name="Earl A."/>
            <person name="Manson A."/>
            <person name="Gilmore M."/>
            <person name="Sanders J."/>
            <person name="Shea T."/>
            <person name="Howe W."/>
            <person name="Livny J."/>
            <person name="Cuomo C."/>
            <person name="Neafsey D."/>
            <person name="Birren B."/>
        </authorList>
    </citation>
    <scope>NUCLEOTIDE SEQUENCE [LARGE SCALE GENOMIC DNA]</scope>
    <source>
        <strain evidence="11 12">JM9A</strain>
    </source>
</reference>
<keyword evidence="6" id="KW-1133">Transmembrane helix</keyword>
<dbReference type="InterPro" id="IPR041033">
    <property type="entry name" value="SpaA_PFL_dom_1"/>
</dbReference>
<dbReference type="SUPFAM" id="SSF49478">
    <property type="entry name" value="Cna protein B-type domain"/>
    <property type="match status" value="1"/>
</dbReference>
<keyword evidence="4 7" id="KW-0732">Signal</keyword>
<feature type="chain" id="PRO_5045727863" description="Isopeptide-forming domain-containing fimbrial protein" evidence="7">
    <location>
        <begin position="33"/>
        <end position="650"/>
    </location>
</feature>
<dbReference type="PANTHER" id="PTHR36108:SF13">
    <property type="entry name" value="COLOSSIN-B-RELATED"/>
    <property type="match status" value="1"/>
</dbReference>
<evidence type="ECO:0000313" key="12">
    <source>
        <dbReference type="Proteomes" id="UP001429357"/>
    </source>
</evidence>
<sequence length="650" mass="70552">MNFKKAISVSLLSASLLGGAVYFPLNMTTSFAAESVQETPPATVNINVHKLMYDKSFQFDVATNGIVNNGHEQQLPDGITAYNKAKYGDIEFTIYDVTSKFDGSFTDEKINEIVADVEANGAESTYITGITGKKAAVDETGNIMFKDMPAYSKGNRYAYLVVETKSPKGFTSQQAKPAVVVTPMTTSDGKNFFKDINLYPKNIMQDLEFSLTKEAEDGSVLAGAKFDLYRGKPGEGEKLTETPVEADAKGIVKATGLQVGAYYWVEVPSDNVVGDTTTDGNSEVGKYLLGSDAKNDTNNKLTFEITPDGIDADSLVGTYVNYLPPTGEKEVTNDKDGYSVGDEAHYKATVHIPEDVNGSTGIEMVGDQKTTSSYTVLNWKDIPQEGLKYIPSKADIVVKDSEGNTLEANKDYVITNAKDGDLEGFLIDFILNGKPTDKIATLHGQNLTVEYDMTITQDAVVQSEIDNSFSLSYKNGESGETKVITGQVPVYTYGAKFLKESSGVFGSGVAEEPLAGAEFVLKNNENQFYAGKTDEDSDGVTEVKWTEKKDEAELLVSDSKGLFEISGMKMGDYQLIEVTAPEGYQKLSEPVNFTIDEDSYNDDQTVKIENDAKSVIPRTGSKEMIFTLSIGLGTLTVAAAAIAIKHRRNA</sequence>